<accession>A0A840CSC7</accession>
<gene>
    <name evidence="2" type="ORF">GGR21_002460</name>
</gene>
<reference evidence="2 3" key="1">
    <citation type="submission" date="2020-08" db="EMBL/GenBank/DDBJ databases">
        <title>Genomic Encyclopedia of Type Strains, Phase IV (KMG-IV): sequencing the most valuable type-strain genomes for metagenomic binning, comparative biology and taxonomic classification.</title>
        <authorList>
            <person name="Goeker M."/>
        </authorList>
    </citation>
    <scope>NUCLEOTIDE SEQUENCE [LARGE SCALE GENOMIC DNA]</scope>
    <source>
        <strain evidence="2 3">DSM 104969</strain>
    </source>
</reference>
<dbReference type="PROSITE" id="PS51257">
    <property type="entry name" value="PROKAR_LIPOPROTEIN"/>
    <property type="match status" value="1"/>
</dbReference>
<dbReference type="EMBL" id="JACIEP010000008">
    <property type="protein sequence ID" value="MBB4036554.1"/>
    <property type="molecule type" value="Genomic_DNA"/>
</dbReference>
<keyword evidence="3" id="KW-1185">Reference proteome</keyword>
<evidence type="ECO:0000256" key="1">
    <source>
        <dbReference type="SAM" id="SignalP"/>
    </source>
</evidence>
<feature type="signal peptide" evidence="1">
    <location>
        <begin position="1"/>
        <end position="18"/>
    </location>
</feature>
<feature type="chain" id="PRO_5032753759" evidence="1">
    <location>
        <begin position="19"/>
        <end position="133"/>
    </location>
</feature>
<organism evidence="2 3">
    <name type="scientific">Dysgonomonas hofstadii</name>
    <dbReference type="NCBI Taxonomy" id="637886"/>
    <lineage>
        <taxon>Bacteria</taxon>
        <taxon>Pseudomonadati</taxon>
        <taxon>Bacteroidota</taxon>
        <taxon>Bacteroidia</taxon>
        <taxon>Bacteroidales</taxon>
        <taxon>Dysgonomonadaceae</taxon>
        <taxon>Dysgonomonas</taxon>
    </lineage>
</organism>
<protein>
    <submittedName>
        <fullName evidence="2">Uncharacterized protein</fullName>
    </submittedName>
</protein>
<dbReference type="RefSeq" id="WP_183307455.1">
    <property type="nucleotide sequence ID" value="NZ_JACIEP010000008.1"/>
</dbReference>
<sequence>MKKILTLLLIFPLFIACGDDDEDTTPEPDYITNEDIVGYWNQIDGKNHFEFTKNGGLIWRQSLSGQTPSVVGTADFKLTKDIIVLFDFESYGTGPIGLKLTENIYYSIDTDSDPYRLSVWNKDKEPLVFELRR</sequence>
<proteinExistence type="predicted"/>
<evidence type="ECO:0000313" key="2">
    <source>
        <dbReference type="EMBL" id="MBB4036554.1"/>
    </source>
</evidence>
<evidence type="ECO:0000313" key="3">
    <source>
        <dbReference type="Proteomes" id="UP000555103"/>
    </source>
</evidence>
<dbReference type="AlphaFoldDB" id="A0A840CSC7"/>
<dbReference type="Proteomes" id="UP000555103">
    <property type="component" value="Unassembled WGS sequence"/>
</dbReference>
<name>A0A840CSC7_9BACT</name>
<comment type="caution">
    <text evidence="2">The sequence shown here is derived from an EMBL/GenBank/DDBJ whole genome shotgun (WGS) entry which is preliminary data.</text>
</comment>
<keyword evidence="1" id="KW-0732">Signal</keyword>